<organism evidence="1">
    <name type="scientific">Ovis aries</name>
    <name type="common">Sheep</name>
    <dbReference type="NCBI Taxonomy" id="9940"/>
    <lineage>
        <taxon>Eukaryota</taxon>
        <taxon>Metazoa</taxon>
        <taxon>Chordata</taxon>
        <taxon>Craniata</taxon>
        <taxon>Vertebrata</taxon>
        <taxon>Euteleostomi</taxon>
        <taxon>Mammalia</taxon>
        <taxon>Eutheria</taxon>
        <taxon>Laurasiatheria</taxon>
        <taxon>Artiodactyla</taxon>
        <taxon>Ruminantia</taxon>
        <taxon>Pecora</taxon>
        <taxon>Bovidae</taxon>
        <taxon>Caprinae</taxon>
        <taxon>Ovis</taxon>
    </lineage>
</organism>
<sequence length="445" mass="51413">MDWGDEYPHNSFDLHCLLNSFPGDLEFKQIFSDIDEKIEQNAISIEHCIKEIQSEVNKQCPDVQLQTTTDCFEWLNNYNYNSSKSPSIPHGDLINFLKILRDLLKNEQNQEEMVLNLLWDLSCQSRVSFPSTVSGASFHFLSRTSLHSVEDHSSMDVKSLWDDIRLHLRRFLVSKLQSHNEINNSQQKILLKNQCIQQLLFLYPESEVTSKYQSIQNKLLTTLLQNCFPSFSRESNLDIMADRYQGTILKLYSMIKEDFNTLHEILAPSSTVKFIKETYLDTVTEEMAKFLEKFCELQFKESAVPVVKTSKNSSKHRGTVHALVFLSIKVYSNESVLHIKWAKYWSFSFNISRSNDHPGLISFRMDWLDLLAVQGTLKSLLQHHSSKASILWCSAFSMVQLSHPYMTTGKTIALARWTFVGKVMSLLFNMLSKLVISFLPKASVF</sequence>
<name>A0AC11DX31_SHEEP</name>
<dbReference type="Ensembl" id="ENSOART00020066428.1">
    <property type="protein sequence ID" value="ENSOARP00020050980.1"/>
    <property type="gene ID" value="ENSOARG00020007310.2"/>
</dbReference>
<reference evidence="1" key="2">
    <citation type="submission" date="2025-08" db="UniProtKB">
        <authorList>
            <consortium name="Ensembl"/>
        </authorList>
    </citation>
    <scope>IDENTIFICATION</scope>
</reference>
<reference evidence="1" key="1">
    <citation type="submission" date="2020-11" db="EMBL/GenBank/DDBJ databases">
        <authorList>
            <person name="Davenport K.M."/>
            <person name="Bickhart D.M."/>
            <person name="Smith T.P.L."/>
            <person name="Murdoch B.M."/>
            <person name="Rosen B.D."/>
        </authorList>
    </citation>
    <scope>NUCLEOTIDE SEQUENCE [LARGE SCALE GENOMIC DNA]</scope>
    <source>
        <strain evidence="1">OAR_USU_Benz2616</strain>
    </source>
</reference>
<reference evidence="1" key="3">
    <citation type="submission" date="2025-09" db="UniProtKB">
        <authorList>
            <consortium name="Ensembl"/>
        </authorList>
    </citation>
    <scope>IDENTIFICATION</scope>
</reference>
<gene>
    <name evidence="1" type="primary">KIAA0825</name>
</gene>
<proteinExistence type="predicted"/>
<protein>
    <submittedName>
        <fullName evidence="1">KIAA0825</fullName>
    </submittedName>
</protein>
<evidence type="ECO:0000313" key="1">
    <source>
        <dbReference type="Ensembl" id="ENSOARP00020050980.1"/>
    </source>
</evidence>
<accession>A0AC11DX31</accession>